<gene>
    <name evidence="4" type="ORF">EGD98_05770</name>
</gene>
<protein>
    <submittedName>
        <fullName evidence="4">Helix-turn-helix domain-containing protein</fullName>
    </submittedName>
</protein>
<dbReference type="EMBL" id="RKLQ01000001">
    <property type="protein sequence ID" value="MBX0303178.1"/>
    <property type="molecule type" value="Genomic_DNA"/>
</dbReference>
<reference evidence="4" key="1">
    <citation type="submission" date="2021-06" db="EMBL/GenBank/DDBJ databases">
        <title>Halomicroarcula sp. F24A a new haloarchaeum isolated from saline soil.</title>
        <authorList>
            <person name="Duran-Viseras A."/>
            <person name="Sanchez-Porro C."/>
            <person name="Ventosa A."/>
        </authorList>
    </citation>
    <scope>NUCLEOTIDE SEQUENCE</scope>
    <source>
        <strain evidence="4">F24A</strain>
    </source>
</reference>
<feature type="region of interest" description="Disordered" evidence="1">
    <location>
        <begin position="206"/>
        <end position="227"/>
    </location>
</feature>
<dbReference type="Proteomes" id="UP000783863">
    <property type="component" value="Unassembled WGS sequence"/>
</dbReference>
<proteinExistence type="predicted"/>
<dbReference type="Pfam" id="PF24036">
    <property type="entry name" value="DUF7345"/>
    <property type="match status" value="1"/>
</dbReference>
<dbReference type="AlphaFoldDB" id="A0A8J8CAJ9"/>
<organism evidence="4 5">
    <name type="scientific">Haloarcula salinisoli</name>
    <dbReference type="NCBI Taxonomy" id="2487746"/>
    <lineage>
        <taxon>Archaea</taxon>
        <taxon>Methanobacteriati</taxon>
        <taxon>Methanobacteriota</taxon>
        <taxon>Stenosarchaea group</taxon>
        <taxon>Halobacteria</taxon>
        <taxon>Halobacteriales</taxon>
        <taxon>Haloarculaceae</taxon>
        <taxon>Haloarcula</taxon>
    </lineage>
</organism>
<dbReference type="Pfam" id="PF24034">
    <property type="entry name" value="DUF7343"/>
    <property type="match status" value="1"/>
</dbReference>
<dbReference type="SUPFAM" id="SSF46785">
    <property type="entry name" value="Winged helix' DNA-binding domain"/>
    <property type="match status" value="1"/>
</dbReference>
<dbReference type="InterPro" id="IPR055767">
    <property type="entry name" value="DUF7343"/>
</dbReference>
<comment type="caution">
    <text evidence="4">The sequence shown here is derived from an EMBL/GenBank/DDBJ whole genome shotgun (WGS) entry which is preliminary data.</text>
</comment>
<feature type="domain" description="DUF7343" evidence="2">
    <location>
        <begin position="295"/>
        <end position="355"/>
    </location>
</feature>
<evidence type="ECO:0000313" key="4">
    <source>
        <dbReference type="EMBL" id="MBX0303178.1"/>
    </source>
</evidence>
<dbReference type="RefSeq" id="WP_220587396.1">
    <property type="nucleotide sequence ID" value="NZ_RKLQ01000001.1"/>
</dbReference>
<keyword evidence="5" id="KW-1185">Reference proteome</keyword>
<name>A0A8J8CAJ9_9EURY</name>
<evidence type="ECO:0000313" key="5">
    <source>
        <dbReference type="Proteomes" id="UP000783863"/>
    </source>
</evidence>
<evidence type="ECO:0000259" key="2">
    <source>
        <dbReference type="Pfam" id="PF24034"/>
    </source>
</evidence>
<evidence type="ECO:0000259" key="3">
    <source>
        <dbReference type="Pfam" id="PF24036"/>
    </source>
</evidence>
<feature type="region of interest" description="Disordered" evidence="1">
    <location>
        <begin position="271"/>
        <end position="294"/>
    </location>
</feature>
<feature type="compositionally biased region" description="Polar residues" evidence="1">
    <location>
        <begin position="217"/>
        <end position="227"/>
    </location>
</feature>
<dbReference type="InterPro" id="IPR036390">
    <property type="entry name" value="WH_DNA-bd_sf"/>
</dbReference>
<accession>A0A8J8CAJ9</accession>
<evidence type="ECO:0000256" key="1">
    <source>
        <dbReference type="SAM" id="MobiDB-lite"/>
    </source>
</evidence>
<sequence length="370" mass="40200">MSRAVVATLAVLLLVGSLAASPAVATSNADRLQTPDQFDTTTFRVTLYENGSATWTIEHYQPLETQNETEQFRAYASNFEDNETELYRNLVDDAEALTRVGTNETGRQMDARNFQRSAGVEPAQDRGTVQMSFLWENFAQTYDERVVVSDVFEDGFYLRSQQRMVFEHDTSMVFTAAEPEPDSLGTPQSLADSQSITYVGERSFNDNRPYVELGPPSSAQGTPTENETTVAASAGESMWQFALVLAVVALGVVAAAAWRSGAAGAVLGGNDADGGSGTESVSEPTADTAVEEPELLNDDDRVIKLLEENGGRMKQVDIVQTTDWSKSKVSMLLSDMEEEGDISKLRVGRENIISLAGEEPDAAGSPFDEE</sequence>
<feature type="domain" description="DUF7345" evidence="3">
    <location>
        <begin position="44"/>
        <end position="167"/>
    </location>
</feature>
<dbReference type="InterPro" id="IPR055769">
    <property type="entry name" value="DUF7345"/>
</dbReference>